<comment type="caution">
    <text evidence="2">The sequence shown here is derived from an EMBL/GenBank/DDBJ whole genome shotgun (WGS) entry which is preliminary data.</text>
</comment>
<dbReference type="EMBL" id="PYWC01000003">
    <property type="protein sequence ID" value="PWW80399.1"/>
    <property type="molecule type" value="Genomic_DNA"/>
</dbReference>
<reference evidence="2 3" key="1">
    <citation type="submission" date="2018-03" db="EMBL/GenBank/DDBJ databases">
        <title>Genomes of Pezizomycetes fungi and the evolution of truffles.</title>
        <authorList>
            <person name="Murat C."/>
            <person name="Payen T."/>
            <person name="Noel B."/>
            <person name="Kuo A."/>
            <person name="Martin F.M."/>
        </authorList>
    </citation>
    <scope>NUCLEOTIDE SEQUENCE [LARGE SCALE GENOMIC DNA]</scope>
    <source>
        <strain evidence="2">091103-1</strain>
    </source>
</reference>
<sequence>MSGRNTHRASHTGPPPSYESSFTSPTRFPSQPVTLPPRSIEEAPPAYGSRRNSKPIPYRAYNLLAHAEGRTVNIAPPSRVMEIENPELANQIRERGIPKTYLKGTISEEKAEKLRRKNEEIRAARERDARNGSGAGLWRRIKNAIKSEQEVQIVYLTAEEVAMRNLMRDRQRSL</sequence>
<keyword evidence="3" id="KW-1185">Reference proteome</keyword>
<feature type="compositionally biased region" description="Basic residues" evidence="1">
    <location>
        <begin position="1"/>
        <end position="10"/>
    </location>
</feature>
<organism evidence="2 3">
    <name type="scientific">Tuber magnatum</name>
    <name type="common">white Piedmont truffle</name>
    <dbReference type="NCBI Taxonomy" id="42249"/>
    <lineage>
        <taxon>Eukaryota</taxon>
        <taxon>Fungi</taxon>
        <taxon>Dikarya</taxon>
        <taxon>Ascomycota</taxon>
        <taxon>Pezizomycotina</taxon>
        <taxon>Pezizomycetes</taxon>
        <taxon>Pezizales</taxon>
        <taxon>Tuberaceae</taxon>
        <taxon>Tuber</taxon>
    </lineage>
</organism>
<proteinExistence type="predicted"/>
<accession>A0A317T107</accession>
<evidence type="ECO:0000313" key="2">
    <source>
        <dbReference type="EMBL" id="PWW80399.1"/>
    </source>
</evidence>
<evidence type="ECO:0000313" key="3">
    <source>
        <dbReference type="Proteomes" id="UP000246991"/>
    </source>
</evidence>
<evidence type="ECO:0000256" key="1">
    <source>
        <dbReference type="SAM" id="MobiDB-lite"/>
    </source>
</evidence>
<dbReference type="AlphaFoldDB" id="A0A317T107"/>
<dbReference type="OrthoDB" id="10446560at2759"/>
<feature type="compositionally biased region" description="Polar residues" evidence="1">
    <location>
        <begin position="18"/>
        <end position="33"/>
    </location>
</feature>
<feature type="region of interest" description="Disordered" evidence="1">
    <location>
        <begin position="1"/>
        <end position="54"/>
    </location>
</feature>
<protein>
    <submittedName>
        <fullName evidence="2">Uncharacterized protein</fullName>
    </submittedName>
</protein>
<dbReference type="Proteomes" id="UP000246991">
    <property type="component" value="Unassembled WGS sequence"/>
</dbReference>
<gene>
    <name evidence="2" type="ORF">C7212DRAFT_342093</name>
</gene>
<name>A0A317T107_9PEZI</name>